<dbReference type="Proteomes" id="UP000615446">
    <property type="component" value="Unassembled WGS sequence"/>
</dbReference>
<keyword evidence="1" id="KW-0371">Homeobox</keyword>
<dbReference type="AlphaFoldDB" id="A0A8H3R063"/>
<proteinExistence type="predicted"/>
<accession>A0A8H3R063</accession>
<dbReference type="OrthoDB" id="2266637at2759"/>
<dbReference type="EMBL" id="BLAL01000276">
    <property type="protein sequence ID" value="GES98945.1"/>
    <property type="molecule type" value="Genomic_DNA"/>
</dbReference>
<organism evidence="1 2">
    <name type="scientific">Rhizophagus clarus</name>
    <dbReference type="NCBI Taxonomy" id="94130"/>
    <lineage>
        <taxon>Eukaryota</taxon>
        <taxon>Fungi</taxon>
        <taxon>Fungi incertae sedis</taxon>
        <taxon>Mucoromycota</taxon>
        <taxon>Glomeromycotina</taxon>
        <taxon>Glomeromycetes</taxon>
        <taxon>Glomerales</taxon>
        <taxon>Glomeraceae</taxon>
        <taxon>Rhizophagus</taxon>
    </lineage>
</organism>
<dbReference type="GO" id="GO:0003677">
    <property type="term" value="F:DNA binding"/>
    <property type="evidence" value="ECO:0007669"/>
    <property type="project" value="UniProtKB-KW"/>
</dbReference>
<protein>
    <submittedName>
        <fullName evidence="1">Homeodomain-like protein</fullName>
    </submittedName>
</protein>
<name>A0A8H3R063_9GLOM</name>
<reference evidence="1" key="1">
    <citation type="submission" date="2019-10" db="EMBL/GenBank/DDBJ databases">
        <title>Conservation and host-specific expression of non-tandemly repeated heterogenous ribosome RNA gene in arbuscular mycorrhizal fungi.</title>
        <authorList>
            <person name="Maeda T."/>
            <person name="Kobayashi Y."/>
            <person name="Nakagawa T."/>
            <person name="Ezawa T."/>
            <person name="Yamaguchi K."/>
            <person name="Bino T."/>
            <person name="Nishimoto Y."/>
            <person name="Shigenobu S."/>
            <person name="Kawaguchi M."/>
        </authorList>
    </citation>
    <scope>NUCLEOTIDE SEQUENCE</scope>
    <source>
        <strain evidence="1">HR1</strain>
    </source>
</reference>
<comment type="caution">
    <text evidence="1">The sequence shown here is derived from an EMBL/GenBank/DDBJ whole genome shotgun (WGS) entry which is preliminary data.</text>
</comment>
<evidence type="ECO:0000313" key="2">
    <source>
        <dbReference type="Proteomes" id="UP000615446"/>
    </source>
</evidence>
<evidence type="ECO:0000313" key="1">
    <source>
        <dbReference type="EMBL" id="GES98945.1"/>
    </source>
</evidence>
<gene>
    <name evidence="1" type="ORF">RCL2_002547300</name>
</gene>
<keyword evidence="1" id="KW-0238">DNA-binding</keyword>
<sequence>MRKLQKAAKTSSELLRNDFMYKIGSEFRPKRFVFIDETSKDVRSLSRAYEYALALDGFITADIMEGSYNKKRYQTFILTQVLPQINEYQNKTLSQVTPDMKDGSVSSEVNDACDDRYEDKCDCGYSGGYGAHPE</sequence>